<protein>
    <recommendedName>
        <fullName evidence="1">LPS-assembly protein LptD</fullName>
    </recommendedName>
</protein>
<comment type="subunit">
    <text evidence="1">Component of the lipopolysaccharide transport and assembly complex.</text>
</comment>
<name>A0ABT3W7N8_9PROT</name>
<reference evidence="4 5" key="1">
    <citation type="submission" date="2022-07" db="EMBL/GenBank/DDBJ databases">
        <title>Bombella genomes.</title>
        <authorList>
            <person name="Harer L."/>
            <person name="Styblova S."/>
            <person name="Ehrmann M."/>
        </authorList>
    </citation>
    <scope>NUCLEOTIDE SEQUENCE [LARGE SCALE GENOMIC DNA]</scope>
    <source>
        <strain evidence="4 5">TMW 2.2558</strain>
    </source>
</reference>
<keyword evidence="5" id="KW-1185">Reference proteome</keyword>
<evidence type="ECO:0000256" key="1">
    <source>
        <dbReference type="HAMAP-Rule" id="MF_01411"/>
    </source>
</evidence>
<dbReference type="Pfam" id="PF04453">
    <property type="entry name" value="LptD"/>
    <property type="match status" value="1"/>
</dbReference>
<evidence type="ECO:0000259" key="3">
    <source>
        <dbReference type="Pfam" id="PF04453"/>
    </source>
</evidence>
<dbReference type="PANTHER" id="PTHR30189:SF1">
    <property type="entry name" value="LPS-ASSEMBLY PROTEIN LPTD"/>
    <property type="match status" value="1"/>
</dbReference>
<feature type="compositionally biased region" description="Polar residues" evidence="2">
    <location>
        <begin position="52"/>
        <end position="72"/>
    </location>
</feature>
<comment type="subcellular location">
    <subcellularLocation>
        <location evidence="1">Cell outer membrane</location>
    </subcellularLocation>
</comment>
<dbReference type="InterPro" id="IPR050218">
    <property type="entry name" value="LptD"/>
</dbReference>
<evidence type="ECO:0000313" key="4">
    <source>
        <dbReference type="EMBL" id="MCX5615110.1"/>
    </source>
</evidence>
<evidence type="ECO:0000313" key="5">
    <source>
        <dbReference type="Proteomes" id="UP001165648"/>
    </source>
</evidence>
<dbReference type="HAMAP" id="MF_01411">
    <property type="entry name" value="LPS_assembly_LptD"/>
    <property type="match status" value="1"/>
</dbReference>
<dbReference type="EMBL" id="JANIDW010000003">
    <property type="protein sequence ID" value="MCX5615110.1"/>
    <property type="molecule type" value="Genomic_DNA"/>
</dbReference>
<accession>A0ABT3W7N8</accession>
<comment type="caution">
    <text evidence="4">The sequence shown here is derived from an EMBL/GenBank/DDBJ whole genome shotgun (WGS) entry which is preliminary data.</text>
</comment>
<dbReference type="InterPro" id="IPR007543">
    <property type="entry name" value="LptD_C"/>
</dbReference>
<dbReference type="Proteomes" id="UP001165648">
    <property type="component" value="Unassembled WGS sequence"/>
</dbReference>
<comment type="function">
    <text evidence="1">Involved in the assembly of lipopolysaccharide (LPS) at the surface of the outer membrane.</text>
</comment>
<organism evidence="4 5">
    <name type="scientific">Bombella saccharophila</name>
    <dbReference type="NCBI Taxonomy" id="2967338"/>
    <lineage>
        <taxon>Bacteria</taxon>
        <taxon>Pseudomonadati</taxon>
        <taxon>Pseudomonadota</taxon>
        <taxon>Alphaproteobacteria</taxon>
        <taxon>Acetobacterales</taxon>
        <taxon>Acetobacteraceae</taxon>
        <taxon>Bombella</taxon>
    </lineage>
</organism>
<dbReference type="InterPro" id="IPR020889">
    <property type="entry name" value="LipoPS_assembly_LptD"/>
</dbReference>
<sequence>MPLSVDFPLRAGLLRTAPRRVGKPRSLLSQALAGSALGAILHVAPALATPAPYSTQPPSQEGTSPASASPSKRTAPPNAHPLPAGKQPALSSNGGVSNSEPVTYLADHESYDKTGLFVLQGNVRIWQGGQALRADKVIYDRAAGTITALHHVALTQPDGTIAYTDRAEFSHGMKDDVSSASYARMQGNVKMSSSGMRRSNGRITDFSNAVYTACPVCAQHPERQPIWSLTARNVTQDKDNQNLEFNHAWLRILGFPVFYFPYLPITDPSSDRHSGLLNFDVRPHDHYLGTVLSVPYYWVIDGHQDATFTPLIGTKSGPQLTANYRNRLNNGYLNFTGSVAYDSLRNEPFYNAFGERSYGGKEHGAQAYISSQGEFNLSPHWRVGFNANRATAANYMRDYSVPGYGNDTLNTNAYLEGFGVGSYLRLDTQIYQGLNQGIINNKELPYSLPRFTYDFQGEPDALGGRLTVHTTDFVILRDRGANDQRGELALQWDRPWTNNWGQQWVLTARVDSMVYHATRMHEQPLYEESGSHVSGQVQPTLALKMNWPFLRSFAKGHATQIFEPIVQLIAAPNTGSALHRQLPNEDSFAYEFTDATLFSLNRYMGTDRLDGGLRANVGLHQNWSWNGRSIDMLIGESFIQHPTRGGPAYMMYSGVNHTFSDPVGRIQMTPSRYFDVTARGRFNPYSKHFDYGEGLVSAGLPIFRVMAGYVYEPRTAYYYYYTPRTSRMEHSRVNNPFLGKVSELSGGVTGRWREYSFAYYTRRSIARKQFVANGGTVGYSNDCLTLNIYASRQNTYIGGRRPNVTVGFSVTFNSLGTFGN</sequence>
<keyword evidence="1" id="KW-0998">Cell outer membrane</keyword>
<feature type="region of interest" description="Disordered" evidence="2">
    <location>
        <begin position="51"/>
        <end position="97"/>
    </location>
</feature>
<comment type="similarity">
    <text evidence="1">Belongs to the LptD family.</text>
</comment>
<comment type="caution">
    <text evidence="1">Lacks conserved residue(s) required for the propagation of feature annotation.</text>
</comment>
<dbReference type="RefSeq" id="WP_266106973.1">
    <property type="nucleotide sequence ID" value="NZ_JANIDW010000003.1"/>
</dbReference>
<keyword evidence="1" id="KW-0732">Signal</keyword>
<dbReference type="Gene3D" id="2.60.450.10">
    <property type="entry name" value="Lipopolysaccharide (LPS) transport protein A like domain"/>
    <property type="match status" value="1"/>
</dbReference>
<feature type="domain" description="LptD C-terminal" evidence="3">
    <location>
        <begin position="367"/>
        <end position="723"/>
    </location>
</feature>
<gene>
    <name evidence="1 4" type="primary">lptD</name>
    <name evidence="4" type="ORF">NQF64_07620</name>
</gene>
<proteinExistence type="inferred from homology"/>
<keyword evidence="1" id="KW-0472">Membrane</keyword>
<dbReference type="PANTHER" id="PTHR30189">
    <property type="entry name" value="LPS-ASSEMBLY PROTEIN"/>
    <property type="match status" value="1"/>
</dbReference>
<evidence type="ECO:0000256" key="2">
    <source>
        <dbReference type="SAM" id="MobiDB-lite"/>
    </source>
</evidence>